<evidence type="ECO:0000313" key="1">
    <source>
        <dbReference type="EMBL" id="JAO04916.1"/>
    </source>
</evidence>
<feature type="non-terminal residue" evidence="1">
    <location>
        <position position="1"/>
    </location>
</feature>
<name>A0A0S7EIA4_9TELE</name>
<reference evidence="1" key="1">
    <citation type="submission" date="2014-12" db="EMBL/GenBank/DDBJ databases">
        <title>Parallel Evolution in Life History Adaptation Evident in the Tissue-Specific Poeciliopsis prolifica transcriptome.</title>
        <authorList>
            <person name="Jue N.K."/>
            <person name="Foley R.J."/>
            <person name="Obergfell C."/>
            <person name="Reznick D.N."/>
            <person name="O'Neill R.J."/>
            <person name="O'Neill M.J."/>
        </authorList>
    </citation>
    <scope>NUCLEOTIDE SEQUENCE</scope>
</reference>
<gene>
    <name evidence="1" type="primary">PPUP1234</name>
</gene>
<dbReference type="AlphaFoldDB" id="A0A0S7EIA4"/>
<organism evidence="1">
    <name type="scientific">Poeciliopsis prolifica</name>
    <name type="common">blackstripe livebearer</name>
    <dbReference type="NCBI Taxonomy" id="188132"/>
    <lineage>
        <taxon>Eukaryota</taxon>
        <taxon>Metazoa</taxon>
        <taxon>Chordata</taxon>
        <taxon>Craniata</taxon>
        <taxon>Vertebrata</taxon>
        <taxon>Euteleostomi</taxon>
        <taxon>Actinopterygii</taxon>
        <taxon>Neopterygii</taxon>
        <taxon>Teleostei</taxon>
        <taxon>Neoteleostei</taxon>
        <taxon>Acanthomorphata</taxon>
        <taxon>Ovalentaria</taxon>
        <taxon>Atherinomorphae</taxon>
        <taxon>Cyprinodontiformes</taxon>
        <taxon>Poeciliidae</taxon>
        <taxon>Poeciliinae</taxon>
        <taxon>Poeciliopsis</taxon>
    </lineage>
</organism>
<dbReference type="EMBL" id="GBYX01476761">
    <property type="protein sequence ID" value="JAO04916.1"/>
    <property type="molecule type" value="Transcribed_RNA"/>
</dbReference>
<sequence>GRHISLYVEKVNILLMEVLFLEGRQKSPDINLIVKWVSRSYKLEGMFSLLSKLKTYLHVTEELAPPFLSYLPDSFYLYQPIRAFAYRLCKSSPNHRVSNAVNL</sequence>
<accession>A0A0S7EIA4</accession>
<proteinExistence type="predicted"/>
<protein>
    <submittedName>
        <fullName evidence="1">PPUP1234</fullName>
    </submittedName>
</protein>